<dbReference type="GO" id="GO:0003774">
    <property type="term" value="F:cytoskeletal motor activity"/>
    <property type="evidence" value="ECO:0007669"/>
    <property type="project" value="InterPro"/>
</dbReference>
<comment type="caution">
    <text evidence="3">The sequence shown here is derived from an EMBL/GenBank/DDBJ whole genome shotgun (WGS) entry which is preliminary data.</text>
</comment>
<sequence>MDPVKLDLSQLTPKNKMKQTMQEKTDLIHHSPSFESILSQSFVNVNNLQQESDMMVQKLAVGEVDDISTVVLSVQRAELALRMITEVRNKLVDAYQQLARMPV</sequence>
<keyword evidence="3" id="KW-0966">Cell projection</keyword>
<proteinExistence type="inferred from homology"/>
<dbReference type="NCBIfam" id="TIGR00205">
    <property type="entry name" value="fliE"/>
    <property type="match status" value="1"/>
</dbReference>
<dbReference type="EMBL" id="VSSQ01087403">
    <property type="protein sequence ID" value="MPN34394.1"/>
    <property type="molecule type" value="Genomic_DNA"/>
</dbReference>
<keyword evidence="3" id="KW-0969">Cilium</keyword>
<dbReference type="GO" id="GO:0071973">
    <property type="term" value="P:bacterial-type flagellum-dependent cell motility"/>
    <property type="evidence" value="ECO:0007669"/>
    <property type="project" value="InterPro"/>
</dbReference>
<accession>A0A645HE67</accession>
<dbReference type="PANTHER" id="PTHR34653:SF1">
    <property type="entry name" value="FLAGELLAR HOOK-BASAL BODY COMPLEX PROTEIN FLIE"/>
    <property type="match status" value="1"/>
</dbReference>
<dbReference type="HAMAP" id="MF_00724">
    <property type="entry name" value="FliE"/>
    <property type="match status" value="1"/>
</dbReference>
<dbReference type="Pfam" id="PF02049">
    <property type="entry name" value="FliE"/>
    <property type="match status" value="1"/>
</dbReference>
<dbReference type="AlphaFoldDB" id="A0A645HE67"/>
<dbReference type="PANTHER" id="PTHR34653">
    <property type="match status" value="1"/>
</dbReference>
<evidence type="ECO:0000256" key="1">
    <source>
        <dbReference type="ARBA" id="ARBA00004117"/>
    </source>
</evidence>
<keyword evidence="2" id="KW-0975">Bacterial flagellum</keyword>
<dbReference type="PRINTS" id="PR01006">
    <property type="entry name" value="FLGHOOKFLIE"/>
</dbReference>
<dbReference type="GO" id="GO:0009425">
    <property type="term" value="C:bacterial-type flagellum basal body"/>
    <property type="evidence" value="ECO:0007669"/>
    <property type="project" value="UniProtKB-SubCell"/>
</dbReference>
<gene>
    <name evidence="3" type="primary">fliE_26</name>
    <name evidence="3" type="ORF">SDC9_181887</name>
</gene>
<reference evidence="3" key="1">
    <citation type="submission" date="2019-08" db="EMBL/GenBank/DDBJ databases">
        <authorList>
            <person name="Kucharzyk K."/>
            <person name="Murdoch R.W."/>
            <person name="Higgins S."/>
            <person name="Loffler F."/>
        </authorList>
    </citation>
    <scope>NUCLEOTIDE SEQUENCE</scope>
</reference>
<keyword evidence="3" id="KW-0282">Flagellum</keyword>
<comment type="subcellular location">
    <subcellularLocation>
        <location evidence="1">Bacterial flagellum basal body</location>
    </subcellularLocation>
</comment>
<name>A0A645HE67_9ZZZZ</name>
<evidence type="ECO:0000256" key="2">
    <source>
        <dbReference type="ARBA" id="ARBA00023143"/>
    </source>
</evidence>
<dbReference type="GO" id="GO:0005198">
    <property type="term" value="F:structural molecule activity"/>
    <property type="evidence" value="ECO:0007669"/>
    <property type="project" value="InterPro"/>
</dbReference>
<organism evidence="3">
    <name type="scientific">bioreactor metagenome</name>
    <dbReference type="NCBI Taxonomy" id="1076179"/>
    <lineage>
        <taxon>unclassified sequences</taxon>
        <taxon>metagenomes</taxon>
        <taxon>ecological metagenomes</taxon>
    </lineage>
</organism>
<evidence type="ECO:0000313" key="3">
    <source>
        <dbReference type="EMBL" id="MPN34394.1"/>
    </source>
</evidence>
<protein>
    <submittedName>
        <fullName evidence="3">Flagellar hook-basal body complex protein FliE</fullName>
    </submittedName>
</protein>
<dbReference type="InterPro" id="IPR001624">
    <property type="entry name" value="FliE"/>
</dbReference>